<proteinExistence type="predicted"/>
<evidence type="ECO:0000313" key="1">
    <source>
        <dbReference type="EMBL" id="ARF08239.1"/>
    </source>
</evidence>
<name>A0A1V0S960_9VIRU</name>
<gene>
    <name evidence="1" type="ORF">Catovirus_1_289</name>
</gene>
<reference evidence="1" key="1">
    <citation type="journal article" date="2017" name="Science">
        <title>Giant viruses with an expanded complement of translation system components.</title>
        <authorList>
            <person name="Schulz F."/>
            <person name="Yutin N."/>
            <person name="Ivanova N.N."/>
            <person name="Ortega D.R."/>
            <person name="Lee T.K."/>
            <person name="Vierheilig J."/>
            <person name="Daims H."/>
            <person name="Horn M."/>
            <person name="Wagner M."/>
            <person name="Jensen G.J."/>
            <person name="Kyrpides N.C."/>
            <person name="Koonin E.V."/>
            <person name="Woyke T."/>
        </authorList>
    </citation>
    <scope>NUCLEOTIDE SEQUENCE</scope>
    <source>
        <strain evidence="1">CTV1</strain>
    </source>
</reference>
<sequence length="149" mass="16385">MCKKYKCKYCHDDYPIKININPLTLTNINLTPLTLINSRCLSCSSTIIGANNIIFNKIGVYDVEGYVCVTNNATTVTNFQIVSQVLNGSAVINPSNITYGGVKINLPSKIIFNFSIQVTVPNTSVQLSARSTSFPLTITEGKFKINKIE</sequence>
<protein>
    <submittedName>
        <fullName evidence="1">Uncharacterized protein</fullName>
    </submittedName>
</protein>
<dbReference type="EMBL" id="KY684083">
    <property type="protein sequence ID" value="ARF08239.1"/>
    <property type="molecule type" value="Genomic_DNA"/>
</dbReference>
<organism evidence="1">
    <name type="scientific">Catovirus CTV1</name>
    <dbReference type="NCBI Taxonomy" id="1977631"/>
    <lineage>
        <taxon>Viruses</taxon>
        <taxon>Varidnaviria</taxon>
        <taxon>Bamfordvirae</taxon>
        <taxon>Nucleocytoviricota</taxon>
        <taxon>Megaviricetes</taxon>
        <taxon>Imitervirales</taxon>
        <taxon>Mimiviridae</taxon>
        <taxon>Klosneuvirinae</taxon>
        <taxon>Catovirus</taxon>
    </lineage>
</organism>
<accession>A0A1V0S960</accession>